<evidence type="ECO:0000313" key="4">
    <source>
        <dbReference type="Proteomes" id="UP000253426"/>
    </source>
</evidence>
<evidence type="ECO:0000256" key="1">
    <source>
        <dbReference type="SAM" id="SignalP"/>
    </source>
</evidence>
<keyword evidence="3" id="KW-0121">Carboxypeptidase</keyword>
<gene>
    <name evidence="3" type="ORF">DES53_102503</name>
</gene>
<feature type="chain" id="PRO_5016578438" evidence="1">
    <location>
        <begin position="27"/>
        <end position="312"/>
    </location>
</feature>
<name>A0A366HTT9_9BACT</name>
<dbReference type="PANTHER" id="PTHR21581">
    <property type="entry name" value="D-ALANYL-D-ALANINE CARBOXYPEPTIDASE"/>
    <property type="match status" value="1"/>
</dbReference>
<feature type="domain" description="Peptidase S11 D-alanyl-D-alanine carboxypeptidase A N-terminal" evidence="2">
    <location>
        <begin position="162"/>
        <end position="287"/>
    </location>
</feature>
<accession>A0A366HTT9</accession>
<comment type="caution">
    <text evidence="3">The sequence shown here is derived from an EMBL/GenBank/DDBJ whole genome shotgun (WGS) entry which is preliminary data.</text>
</comment>
<keyword evidence="3" id="KW-0378">Hydrolase</keyword>
<dbReference type="RefSeq" id="WP_113957654.1">
    <property type="nucleotide sequence ID" value="NZ_QNRR01000002.1"/>
</dbReference>
<dbReference type="GO" id="GO:0009002">
    <property type="term" value="F:serine-type D-Ala-D-Ala carboxypeptidase activity"/>
    <property type="evidence" value="ECO:0007669"/>
    <property type="project" value="InterPro"/>
</dbReference>
<dbReference type="InterPro" id="IPR001967">
    <property type="entry name" value="Peptidase_S11_N"/>
</dbReference>
<dbReference type="Gene3D" id="3.40.710.10">
    <property type="entry name" value="DD-peptidase/beta-lactamase superfamily"/>
    <property type="match status" value="1"/>
</dbReference>
<feature type="signal peptide" evidence="1">
    <location>
        <begin position="1"/>
        <end position="26"/>
    </location>
</feature>
<dbReference type="Pfam" id="PF00768">
    <property type="entry name" value="Peptidase_S11"/>
    <property type="match status" value="2"/>
</dbReference>
<organism evidence="3 4">
    <name type="scientific">Roseimicrobium gellanilyticum</name>
    <dbReference type="NCBI Taxonomy" id="748857"/>
    <lineage>
        <taxon>Bacteria</taxon>
        <taxon>Pseudomonadati</taxon>
        <taxon>Verrucomicrobiota</taxon>
        <taxon>Verrucomicrobiia</taxon>
        <taxon>Verrucomicrobiales</taxon>
        <taxon>Verrucomicrobiaceae</taxon>
        <taxon>Roseimicrobium</taxon>
    </lineage>
</organism>
<reference evidence="3 4" key="1">
    <citation type="submission" date="2018-06" db="EMBL/GenBank/DDBJ databases">
        <title>Genomic Encyclopedia of Type Strains, Phase IV (KMG-IV): sequencing the most valuable type-strain genomes for metagenomic binning, comparative biology and taxonomic classification.</title>
        <authorList>
            <person name="Goeker M."/>
        </authorList>
    </citation>
    <scope>NUCLEOTIDE SEQUENCE [LARGE SCALE GENOMIC DNA]</scope>
    <source>
        <strain evidence="3 4">DSM 25532</strain>
    </source>
</reference>
<proteinExistence type="predicted"/>
<dbReference type="EMBL" id="QNRR01000002">
    <property type="protein sequence ID" value="RBP46117.1"/>
    <property type="molecule type" value="Genomic_DNA"/>
</dbReference>
<dbReference type="GO" id="GO:0006508">
    <property type="term" value="P:proteolysis"/>
    <property type="evidence" value="ECO:0007669"/>
    <property type="project" value="InterPro"/>
</dbReference>
<dbReference type="Proteomes" id="UP000253426">
    <property type="component" value="Unassembled WGS sequence"/>
</dbReference>
<evidence type="ECO:0000313" key="3">
    <source>
        <dbReference type="EMBL" id="RBP46117.1"/>
    </source>
</evidence>
<keyword evidence="1" id="KW-0732">Signal</keyword>
<dbReference type="OrthoDB" id="9791132at2"/>
<dbReference type="PANTHER" id="PTHR21581:SF6">
    <property type="entry name" value="TRAFFICKING PROTEIN PARTICLE COMPLEX SUBUNIT 12"/>
    <property type="match status" value="1"/>
</dbReference>
<protein>
    <submittedName>
        <fullName evidence="3">D-alanyl-D-alanine carboxypeptidase (Penicillin-binding protein 5/6)</fullName>
    </submittedName>
</protein>
<evidence type="ECO:0000259" key="2">
    <source>
        <dbReference type="Pfam" id="PF00768"/>
    </source>
</evidence>
<dbReference type="SUPFAM" id="SSF56601">
    <property type="entry name" value="beta-lactamase/transpeptidase-like"/>
    <property type="match status" value="1"/>
</dbReference>
<feature type="domain" description="Peptidase S11 D-alanyl-D-alanine carboxypeptidase A N-terminal" evidence="2">
    <location>
        <begin position="31"/>
        <end position="137"/>
    </location>
</feature>
<sequence length="312" mass="33702">MKFPLPALLLATCLLMAFSPTLTLFAAEDLATPPITTAKAWVIADGNTGEVLASHQPDEKLKSASTTKAMCAHVVLGLAKKDPAVLDEMVTISKLADATAGSTAGVKAGEKISVRDGLRGLMLPSGNDMGNAFAEHFHARLQPPGKETPDSVKTPGFRTRCNFIAEMNREAIRLGMKNTVYRQSYGDGGEDKDPTTTARDLVILAIAAMKDPAFAEVVKTQKYTGKVLLPGSTTKTRDITWENSNQLLKLGGYDGVKTGMTNQAGYCLIARGEQNGMPLIVTILGAPSEEVRYAEVRNLFRWWWSSGRTVRQ</sequence>
<dbReference type="InterPro" id="IPR012338">
    <property type="entry name" value="Beta-lactam/transpept-like"/>
</dbReference>
<keyword evidence="3" id="KW-0645">Protease</keyword>
<keyword evidence="4" id="KW-1185">Reference proteome</keyword>
<dbReference type="AlphaFoldDB" id="A0A366HTT9"/>